<dbReference type="KEGG" id="acab:QRX50_46800"/>
<feature type="region of interest" description="Disordered" evidence="1">
    <location>
        <begin position="137"/>
        <end position="190"/>
    </location>
</feature>
<protein>
    <submittedName>
        <fullName evidence="2">Uncharacterized protein</fullName>
    </submittedName>
</protein>
<feature type="compositionally biased region" description="Low complexity" evidence="1">
    <location>
        <begin position="158"/>
        <end position="175"/>
    </location>
</feature>
<feature type="compositionally biased region" description="Polar residues" evidence="1">
    <location>
        <begin position="179"/>
        <end position="190"/>
    </location>
</feature>
<evidence type="ECO:0000313" key="3">
    <source>
        <dbReference type="Proteomes" id="UP001236014"/>
    </source>
</evidence>
<evidence type="ECO:0000313" key="2">
    <source>
        <dbReference type="EMBL" id="WIX78763.1"/>
    </source>
</evidence>
<reference evidence="2 3" key="1">
    <citation type="submission" date="2023-06" db="EMBL/GenBank/DDBJ databases">
        <authorList>
            <person name="Oyuntsetseg B."/>
            <person name="Kim S.B."/>
        </authorList>
    </citation>
    <scope>NUCLEOTIDE SEQUENCE [LARGE SCALE GENOMIC DNA]</scope>
    <source>
        <strain evidence="2 3">2-15</strain>
    </source>
</reference>
<organism evidence="2 3">
    <name type="scientific">Amycolatopsis carbonis</name>
    <dbReference type="NCBI Taxonomy" id="715471"/>
    <lineage>
        <taxon>Bacteria</taxon>
        <taxon>Bacillati</taxon>
        <taxon>Actinomycetota</taxon>
        <taxon>Actinomycetes</taxon>
        <taxon>Pseudonocardiales</taxon>
        <taxon>Pseudonocardiaceae</taxon>
        <taxon>Amycolatopsis</taxon>
    </lineage>
</organism>
<name>A0A9Y2II47_9PSEU</name>
<gene>
    <name evidence="2" type="ORF">QRX50_46800</name>
</gene>
<evidence type="ECO:0000256" key="1">
    <source>
        <dbReference type="SAM" id="MobiDB-lite"/>
    </source>
</evidence>
<dbReference type="RefSeq" id="WP_285969468.1">
    <property type="nucleotide sequence ID" value="NZ_CP127294.1"/>
</dbReference>
<accession>A0A9Y2II47</accession>
<proteinExistence type="predicted"/>
<dbReference type="Proteomes" id="UP001236014">
    <property type="component" value="Chromosome"/>
</dbReference>
<keyword evidence="3" id="KW-1185">Reference proteome</keyword>
<sequence>MITELNRIISAISRSVPPHSSHRARGNQPVRAVPTVAPGVVVRGDTPGRIALGLVETASKRGWENAYSDDPQIIAAAWRPDDVEPESLHRLLAAGRQARSWLENHALPDGFALIEHADAIVCDHQNPQRKQLSQTLHNGHGNLATGELVQPPFRRPQPRSTATTTATADACRRAAGNTPEASGTDRSCSS</sequence>
<dbReference type="EMBL" id="CP127294">
    <property type="protein sequence ID" value="WIX78763.1"/>
    <property type="molecule type" value="Genomic_DNA"/>
</dbReference>
<dbReference type="AlphaFoldDB" id="A0A9Y2II47"/>